<feature type="transmembrane region" description="Helical" evidence="3">
    <location>
        <begin position="145"/>
        <end position="163"/>
    </location>
</feature>
<dbReference type="Pfam" id="PF01121">
    <property type="entry name" value="CoaE"/>
    <property type="match status" value="1"/>
</dbReference>
<proteinExistence type="predicted"/>
<sequence length="164" mass="18225">MALSRSPFGGHVLGLAWAGISHTCRCLQRVSTSLYTQAMLHALHHAPDIPIQIVDMPLLFETGFYHFTSPRLLVAAGEGMQRRRLMARDGLSEEAADVRVSSQMPLSAKRRLADIVVENDGDVEELRQSARTVGGLLQRHRWLHIWFFSPLGLGLVAAALFSLR</sequence>
<dbReference type="PROSITE" id="PS51219">
    <property type="entry name" value="DPCK"/>
    <property type="match status" value="1"/>
</dbReference>
<dbReference type="GO" id="GO:0004140">
    <property type="term" value="F:dephospho-CoA kinase activity"/>
    <property type="evidence" value="ECO:0007669"/>
    <property type="project" value="InterPro"/>
</dbReference>
<dbReference type="InterPro" id="IPR027417">
    <property type="entry name" value="P-loop_NTPase"/>
</dbReference>
<evidence type="ECO:0000313" key="4">
    <source>
        <dbReference type="EMBL" id="JAT76499.1"/>
    </source>
</evidence>
<dbReference type="Gene3D" id="3.40.50.300">
    <property type="entry name" value="P-loop containing nucleotide triphosphate hydrolases"/>
    <property type="match status" value="1"/>
</dbReference>
<evidence type="ECO:0000256" key="3">
    <source>
        <dbReference type="SAM" id="Phobius"/>
    </source>
</evidence>
<dbReference type="EMBL" id="GDKF01002123">
    <property type="protein sequence ID" value="JAT76499.1"/>
    <property type="molecule type" value="Transcribed_RNA"/>
</dbReference>
<dbReference type="PANTHER" id="PTHR10695:SF46">
    <property type="entry name" value="BIFUNCTIONAL COENZYME A SYNTHASE-RELATED"/>
    <property type="match status" value="1"/>
</dbReference>
<dbReference type="GO" id="GO:0015937">
    <property type="term" value="P:coenzyme A biosynthetic process"/>
    <property type="evidence" value="ECO:0007669"/>
    <property type="project" value="InterPro"/>
</dbReference>
<evidence type="ECO:0008006" key="5">
    <source>
        <dbReference type="Google" id="ProtNLM"/>
    </source>
</evidence>
<dbReference type="SUPFAM" id="SSF52540">
    <property type="entry name" value="P-loop containing nucleoside triphosphate hydrolases"/>
    <property type="match status" value="1"/>
</dbReference>
<dbReference type="InterPro" id="IPR001977">
    <property type="entry name" value="Depp_CoAkinase"/>
</dbReference>
<accession>A0A1D2AB99</accession>
<dbReference type="CDD" id="cd02022">
    <property type="entry name" value="DPCK"/>
    <property type="match status" value="1"/>
</dbReference>
<organism evidence="4">
    <name type="scientific">Auxenochlorella protothecoides</name>
    <name type="common">Green microalga</name>
    <name type="synonym">Chlorella protothecoides</name>
    <dbReference type="NCBI Taxonomy" id="3075"/>
    <lineage>
        <taxon>Eukaryota</taxon>
        <taxon>Viridiplantae</taxon>
        <taxon>Chlorophyta</taxon>
        <taxon>core chlorophytes</taxon>
        <taxon>Trebouxiophyceae</taxon>
        <taxon>Chlorellales</taxon>
        <taxon>Chlorellaceae</taxon>
        <taxon>Auxenochlorella</taxon>
    </lineage>
</organism>
<dbReference type="AlphaFoldDB" id="A0A1D2AB99"/>
<protein>
    <recommendedName>
        <fullName evidence="5">Dephospho-CoA kinase</fullName>
    </recommendedName>
</protein>
<keyword evidence="1" id="KW-0547">Nucleotide-binding</keyword>
<dbReference type="PANTHER" id="PTHR10695">
    <property type="entry name" value="DEPHOSPHO-COA KINASE-RELATED"/>
    <property type="match status" value="1"/>
</dbReference>
<dbReference type="GO" id="GO:0005524">
    <property type="term" value="F:ATP binding"/>
    <property type="evidence" value="ECO:0007669"/>
    <property type="project" value="UniProtKB-KW"/>
</dbReference>
<keyword evidence="2" id="KW-0067">ATP-binding</keyword>
<keyword evidence="3" id="KW-0472">Membrane</keyword>
<evidence type="ECO:0000256" key="2">
    <source>
        <dbReference type="ARBA" id="ARBA00022840"/>
    </source>
</evidence>
<reference evidence="4" key="1">
    <citation type="submission" date="2015-08" db="EMBL/GenBank/DDBJ databases">
        <authorList>
            <person name="Babu N.S."/>
            <person name="Beckwith C.J."/>
            <person name="Beseler K.G."/>
            <person name="Brison A."/>
            <person name="Carone J.V."/>
            <person name="Caskin T.P."/>
            <person name="Diamond M."/>
            <person name="Durham M.E."/>
            <person name="Foxe J.M."/>
            <person name="Go M."/>
            <person name="Henderson B.A."/>
            <person name="Jones I.B."/>
            <person name="McGettigan J.A."/>
            <person name="Micheletti S.J."/>
            <person name="Nasrallah M.E."/>
            <person name="Ortiz D."/>
            <person name="Piller C.R."/>
            <person name="Privatt S.R."/>
            <person name="Schneider S.L."/>
            <person name="Sharp S."/>
            <person name="Smith T.C."/>
            <person name="Stanton J.D."/>
            <person name="Ullery H.E."/>
            <person name="Wilson R.J."/>
            <person name="Serrano M.G."/>
            <person name="Buck G."/>
            <person name="Lee V."/>
            <person name="Wang Y."/>
            <person name="Carvalho R."/>
            <person name="Voegtly L."/>
            <person name="Shi R."/>
            <person name="Duckworth R."/>
            <person name="Johnson A."/>
            <person name="Loviza R."/>
            <person name="Walstead R."/>
            <person name="Shah Z."/>
            <person name="Kiflezghi M."/>
            <person name="Wade K."/>
            <person name="Ball S.L."/>
            <person name="Bradley K.W."/>
            <person name="Asai D.J."/>
            <person name="Bowman C.A."/>
            <person name="Russell D.A."/>
            <person name="Pope W.H."/>
            <person name="Jacobs-Sera D."/>
            <person name="Hendrix R.W."/>
            <person name="Hatfull G.F."/>
        </authorList>
    </citation>
    <scope>NUCLEOTIDE SEQUENCE</scope>
</reference>
<keyword evidence="3" id="KW-0812">Transmembrane</keyword>
<keyword evidence="3" id="KW-1133">Transmembrane helix</keyword>
<evidence type="ECO:0000256" key="1">
    <source>
        <dbReference type="ARBA" id="ARBA00022741"/>
    </source>
</evidence>
<name>A0A1D2AB99_AUXPR</name>
<gene>
    <name evidence="4" type="ORF">g.24487</name>
</gene>